<evidence type="ECO:0000259" key="2">
    <source>
        <dbReference type="Pfam" id="PF13529"/>
    </source>
</evidence>
<dbReference type="InterPro" id="IPR039564">
    <property type="entry name" value="Peptidase_C39-like"/>
</dbReference>
<keyword evidence="1" id="KW-0732">Signal</keyword>
<dbReference type="Pfam" id="PF13529">
    <property type="entry name" value="Peptidase_C39_2"/>
    <property type="match status" value="1"/>
</dbReference>
<dbReference type="PROSITE" id="PS51318">
    <property type="entry name" value="TAT"/>
    <property type="match status" value="1"/>
</dbReference>
<sequence length="203" mass="21778">MTTPLRRRGIISALASTAAVIAISAFGASPAHAATAKTLTTYTFQAQQTGYWCGPAATRLALTVRGYAPTQATLASRLPTDTAGTDSITQVMAVLNSYANVNNWYEHKVVNNNSAAEQNLLKSDIVFDIDRNYALVLNVRGGRTDTAGVYHNYPNGHYLTVVGYSSSGAYAVIEDVALGSGHRYTMTVANLSWWIWSTSGYTA</sequence>
<dbReference type="InterPro" id="IPR006311">
    <property type="entry name" value="TAT_signal"/>
</dbReference>
<proteinExistence type="predicted"/>
<comment type="caution">
    <text evidence="3">The sequence shown here is derived from an EMBL/GenBank/DDBJ whole genome shotgun (WGS) entry which is preliminary data.</text>
</comment>
<dbReference type="AlphaFoldDB" id="A0A841BGA5"/>
<dbReference type="RefSeq" id="WP_184831893.1">
    <property type="nucleotide sequence ID" value="NZ_JACHMN010000001.1"/>
</dbReference>
<gene>
    <name evidence="3" type="ORF">F4553_000693</name>
</gene>
<feature type="chain" id="PRO_5032996434" description="Peptidase C39-like domain-containing protein" evidence="1">
    <location>
        <begin position="34"/>
        <end position="203"/>
    </location>
</feature>
<evidence type="ECO:0000256" key="1">
    <source>
        <dbReference type="SAM" id="SignalP"/>
    </source>
</evidence>
<evidence type="ECO:0000313" key="3">
    <source>
        <dbReference type="EMBL" id="MBB5867314.1"/>
    </source>
</evidence>
<protein>
    <recommendedName>
        <fullName evidence="2">Peptidase C39-like domain-containing protein</fullName>
    </recommendedName>
</protein>
<name>A0A841BGA5_9ACTN</name>
<feature type="domain" description="Peptidase C39-like" evidence="2">
    <location>
        <begin position="42"/>
        <end position="175"/>
    </location>
</feature>
<dbReference type="EMBL" id="JACHMN010000001">
    <property type="protein sequence ID" value="MBB5867314.1"/>
    <property type="molecule type" value="Genomic_DNA"/>
</dbReference>
<keyword evidence="4" id="KW-1185">Reference proteome</keyword>
<reference evidence="3 4" key="1">
    <citation type="submission" date="2020-08" db="EMBL/GenBank/DDBJ databases">
        <title>Sequencing the genomes of 1000 actinobacteria strains.</title>
        <authorList>
            <person name="Klenk H.-P."/>
        </authorList>
    </citation>
    <scope>NUCLEOTIDE SEQUENCE [LARGE SCALE GENOMIC DNA]</scope>
    <source>
        <strain evidence="3 4">DSM 45362</strain>
    </source>
</reference>
<dbReference type="InterPro" id="IPR038765">
    <property type="entry name" value="Papain-like_cys_pep_sf"/>
</dbReference>
<dbReference type="SUPFAM" id="SSF54001">
    <property type="entry name" value="Cysteine proteinases"/>
    <property type="match status" value="1"/>
</dbReference>
<accession>A0A841BGA5</accession>
<feature type="signal peptide" evidence="1">
    <location>
        <begin position="1"/>
        <end position="33"/>
    </location>
</feature>
<evidence type="ECO:0000313" key="4">
    <source>
        <dbReference type="Proteomes" id="UP000587527"/>
    </source>
</evidence>
<organism evidence="3 4">
    <name type="scientific">Allocatelliglobosispora scoriae</name>
    <dbReference type="NCBI Taxonomy" id="643052"/>
    <lineage>
        <taxon>Bacteria</taxon>
        <taxon>Bacillati</taxon>
        <taxon>Actinomycetota</taxon>
        <taxon>Actinomycetes</taxon>
        <taxon>Micromonosporales</taxon>
        <taxon>Micromonosporaceae</taxon>
        <taxon>Allocatelliglobosispora</taxon>
    </lineage>
</organism>
<dbReference type="Proteomes" id="UP000587527">
    <property type="component" value="Unassembled WGS sequence"/>
</dbReference>